<dbReference type="InterPro" id="IPR040442">
    <property type="entry name" value="Pyrv_kinase-like_dom_sf"/>
</dbReference>
<keyword evidence="4" id="KW-1185">Reference proteome</keyword>
<protein>
    <recommendedName>
        <fullName evidence="2">HpcH/HpaI aldolase/citrate lyase domain-containing protein</fullName>
    </recommendedName>
</protein>
<dbReference type="Proteomes" id="UP000240728">
    <property type="component" value="Unassembled WGS sequence"/>
</dbReference>
<dbReference type="GO" id="GO:0046872">
    <property type="term" value="F:metal ion binding"/>
    <property type="evidence" value="ECO:0007669"/>
    <property type="project" value="UniProtKB-KW"/>
</dbReference>
<reference evidence="3 4" key="1">
    <citation type="submission" date="2018-01" db="EMBL/GenBank/DDBJ databases">
        <title>Whole genome sequencing of Histamine producing bacteria.</title>
        <authorList>
            <person name="Butler K."/>
        </authorList>
    </citation>
    <scope>NUCLEOTIDE SEQUENCE [LARGE SCALE GENOMIC DNA]</scope>
    <source>
        <strain evidence="3 4">A1-4</strain>
    </source>
</reference>
<proteinExistence type="predicted"/>
<gene>
    <name evidence="3" type="ORF">C0W53_22880</name>
</gene>
<dbReference type="InterPro" id="IPR005000">
    <property type="entry name" value="Aldolase/citrate-lyase_domain"/>
</dbReference>
<accession>A0AAX0YQ64</accession>
<sequence>MERNIMKLGHSILFVPASDTAIVLNSFIYDVDAIMFDLEDCVALCEKDTAHLILFNA</sequence>
<evidence type="ECO:0000313" key="3">
    <source>
        <dbReference type="EMBL" id="PSX38708.1"/>
    </source>
</evidence>
<dbReference type="GO" id="GO:0003824">
    <property type="term" value="F:catalytic activity"/>
    <property type="evidence" value="ECO:0007669"/>
    <property type="project" value="InterPro"/>
</dbReference>
<keyword evidence="1" id="KW-0479">Metal-binding</keyword>
<organism evidence="3 4">
    <name type="scientific">Photobacterium kishitanii</name>
    <dbReference type="NCBI Taxonomy" id="318456"/>
    <lineage>
        <taxon>Bacteria</taxon>
        <taxon>Pseudomonadati</taxon>
        <taxon>Pseudomonadota</taxon>
        <taxon>Gammaproteobacteria</taxon>
        <taxon>Vibrionales</taxon>
        <taxon>Vibrionaceae</taxon>
        <taxon>Photobacterium</taxon>
    </lineage>
</organism>
<dbReference type="EMBL" id="PYOZ01000036">
    <property type="protein sequence ID" value="PSX38708.1"/>
    <property type="molecule type" value="Genomic_DNA"/>
</dbReference>
<dbReference type="Gene3D" id="3.20.20.60">
    <property type="entry name" value="Phosphoenolpyruvate-binding domains"/>
    <property type="match status" value="1"/>
</dbReference>
<name>A0AAX0YQ64_9GAMM</name>
<dbReference type="Pfam" id="PF03328">
    <property type="entry name" value="HpcH_HpaI"/>
    <property type="match status" value="1"/>
</dbReference>
<feature type="domain" description="HpcH/HpaI aldolase/citrate lyase" evidence="2">
    <location>
        <begin position="11"/>
        <end position="52"/>
    </location>
</feature>
<dbReference type="AlphaFoldDB" id="A0AAX0YQ64"/>
<dbReference type="InterPro" id="IPR015813">
    <property type="entry name" value="Pyrv/PenolPyrv_kinase-like_dom"/>
</dbReference>
<evidence type="ECO:0000313" key="4">
    <source>
        <dbReference type="Proteomes" id="UP000240728"/>
    </source>
</evidence>
<comment type="caution">
    <text evidence="3">The sequence shown here is derived from an EMBL/GenBank/DDBJ whole genome shotgun (WGS) entry which is preliminary data.</text>
</comment>
<evidence type="ECO:0000256" key="1">
    <source>
        <dbReference type="ARBA" id="ARBA00022723"/>
    </source>
</evidence>
<dbReference type="SUPFAM" id="SSF51621">
    <property type="entry name" value="Phosphoenolpyruvate/pyruvate domain"/>
    <property type="match status" value="1"/>
</dbReference>
<evidence type="ECO:0000259" key="2">
    <source>
        <dbReference type="Pfam" id="PF03328"/>
    </source>
</evidence>